<evidence type="ECO:0000313" key="4">
    <source>
        <dbReference type="Proteomes" id="UP000011087"/>
    </source>
</evidence>
<evidence type="ECO:0000256" key="1">
    <source>
        <dbReference type="SAM" id="SignalP"/>
    </source>
</evidence>
<dbReference type="HOGENOM" id="CLU_1443544_0_0_1"/>
<sequence length="188" mass="20322">MIQRMAMLGSFGCGALASFAATYASKPKLSYIKVDRKVCAGGIAKQFLSSGAGGFEDNTRRKVAVQVIKNVNACVFCTNSAEGAPRCRVLELQQDSRASMTYFDPENAAYVFLAGRVQVVGKETLNPDIINPNFMFSGFKPPGKMASMQFVPLQVEVISPLDGMTGDKKSWIPPAAWRASDGWAHGRS</sequence>
<keyword evidence="1" id="KW-0732">Signal</keyword>
<reference evidence="2 4" key="1">
    <citation type="journal article" date="2012" name="Nature">
        <title>Algal genomes reveal evolutionary mosaicism and the fate of nucleomorphs.</title>
        <authorList>
            <consortium name="DOE Joint Genome Institute"/>
            <person name="Curtis B.A."/>
            <person name="Tanifuji G."/>
            <person name="Burki F."/>
            <person name="Gruber A."/>
            <person name="Irimia M."/>
            <person name="Maruyama S."/>
            <person name="Arias M.C."/>
            <person name="Ball S.G."/>
            <person name="Gile G.H."/>
            <person name="Hirakawa Y."/>
            <person name="Hopkins J.F."/>
            <person name="Kuo A."/>
            <person name="Rensing S.A."/>
            <person name="Schmutz J."/>
            <person name="Symeonidi A."/>
            <person name="Elias M."/>
            <person name="Eveleigh R.J."/>
            <person name="Herman E.K."/>
            <person name="Klute M.J."/>
            <person name="Nakayama T."/>
            <person name="Obornik M."/>
            <person name="Reyes-Prieto A."/>
            <person name="Armbrust E.V."/>
            <person name="Aves S.J."/>
            <person name="Beiko R.G."/>
            <person name="Coutinho P."/>
            <person name="Dacks J.B."/>
            <person name="Durnford D.G."/>
            <person name="Fast N.M."/>
            <person name="Green B.R."/>
            <person name="Grisdale C.J."/>
            <person name="Hempel F."/>
            <person name="Henrissat B."/>
            <person name="Hoppner M.P."/>
            <person name="Ishida K."/>
            <person name="Kim E."/>
            <person name="Koreny L."/>
            <person name="Kroth P.G."/>
            <person name="Liu Y."/>
            <person name="Malik S.B."/>
            <person name="Maier U.G."/>
            <person name="McRose D."/>
            <person name="Mock T."/>
            <person name="Neilson J.A."/>
            <person name="Onodera N.T."/>
            <person name="Poole A.M."/>
            <person name="Pritham E.J."/>
            <person name="Richards T.A."/>
            <person name="Rocap G."/>
            <person name="Roy S.W."/>
            <person name="Sarai C."/>
            <person name="Schaack S."/>
            <person name="Shirato S."/>
            <person name="Slamovits C.H."/>
            <person name="Spencer D.F."/>
            <person name="Suzuki S."/>
            <person name="Worden A.Z."/>
            <person name="Zauner S."/>
            <person name="Barry K."/>
            <person name="Bell C."/>
            <person name="Bharti A.K."/>
            <person name="Crow J.A."/>
            <person name="Grimwood J."/>
            <person name="Kramer R."/>
            <person name="Lindquist E."/>
            <person name="Lucas S."/>
            <person name="Salamov A."/>
            <person name="McFadden G.I."/>
            <person name="Lane C.E."/>
            <person name="Keeling P.J."/>
            <person name="Gray M.W."/>
            <person name="Grigoriev I.V."/>
            <person name="Archibald J.M."/>
        </authorList>
    </citation>
    <scope>NUCLEOTIDE SEQUENCE</scope>
    <source>
        <strain evidence="2 4">CCMP2712</strain>
    </source>
</reference>
<dbReference type="Proteomes" id="UP000011087">
    <property type="component" value="Unassembled WGS sequence"/>
</dbReference>
<dbReference type="KEGG" id="gtt:GUITHDRAFT_148170"/>
<evidence type="ECO:0000313" key="3">
    <source>
        <dbReference type="EnsemblProtists" id="EKX33111"/>
    </source>
</evidence>
<feature type="chain" id="PRO_5008769756" evidence="1">
    <location>
        <begin position="18"/>
        <end position="188"/>
    </location>
</feature>
<dbReference type="RefSeq" id="XP_005820091.1">
    <property type="nucleotide sequence ID" value="XM_005820034.1"/>
</dbReference>
<dbReference type="EMBL" id="JH993156">
    <property type="protein sequence ID" value="EKX33111.1"/>
    <property type="molecule type" value="Genomic_DNA"/>
</dbReference>
<evidence type="ECO:0000313" key="2">
    <source>
        <dbReference type="EMBL" id="EKX33111.1"/>
    </source>
</evidence>
<dbReference type="AlphaFoldDB" id="L1IA30"/>
<dbReference type="SUPFAM" id="SSF50475">
    <property type="entry name" value="FMN-binding split barrel"/>
    <property type="match status" value="1"/>
</dbReference>
<organism evidence="2">
    <name type="scientific">Guillardia theta (strain CCMP2712)</name>
    <name type="common">Cryptophyte</name>
    <dbReference type="NCBI Taxonomy" id="905079"/>
    <lineage>
        <taxon>Eukaryota</taxon>
        <taxon>Cryptophyceae</taxon>
        <taxon>Pyrenomonadales</taxon>
        <taxon>Geminigeraceae</taxon>
        <taxon>Guillardia</taxon>
    </lineage>
</organism>
<dbReference type="GeneID" id="17289831"/>
<gene>
    <name evidence="2" type="ORF">GUITHDRAFT_148170</name>
</gene>
<name>L1IA30_GUITC</name>
<accession>L1IA30</accession>
<reference evidence="4" key="2">
    <citation type="submission" date="2012-11" db="EMBL/GenBank/DDBJ databases">
        <authorList>
            <person name="Kuo A."/>
            <person name="Curtis B.A."/>
            <person name="Tanifuji G."/>
            <person name="Burki F."/>
            <person name="Gruber A."/>
            <person name="Irimia M."/>
            <person name="Maruyama S."/>
            <person name="Arias M.C."/>
            <person name="Ball S.G."/>
            <person name="Gile G.H."/>
            <person name="Hirakawa Y."/>
            <person name="Hopkins J.F."/>
            <person name="Rensing S.A."/>
            <person name="Schmutz J."/>
            <person name="Symeonidi A."/>
            <person name="Elias M."/>
            <person name="Eveleigh R.J."/>
            <person name="Herman E.K."/>
            <person name="Klute M.J."/>
            <person name="Nakayama T."/>
            <person name="Obornik M."/>
            <person name="Reyes-Prieto A."/>
            <person name="Armbrust E.V."/>
            <person name="Aves S.J."/>
            <person name="Beiko R.G."/>
            <person name="Coutinho P."/>
            <person name="Dacks J.B."/>
            <person name="Durnford D.G."/>
            <person name="Fast N.M."/>
            <person name="Green B.R."/>
            <person name="Grisdale C."/>
            <person name="Hempe F."/>
            <person name="Henrissat B."/>
            <person name="Hoppner M.P."/>
            <person name="Ishida K.-I."/>
            <person name="Kim E."/>
            <person name="Koreny L."/>
            <person name="Kroth P.G."/>
            <person name="Liu Y."/>
            <person name="Malik S.-B."/>
            <person name="Maier U.G."/>
            <person name="McRose D."/>
            <person name="Mock T."/>
            <person name="Neilson J.A."/>
            <person name="Onodera N.T."/>
            <person name="Poole A.M."/>
            <person name="Pritham E.J."/>
            <person name="Richards T.A."/>
            <person name="Rocap G."/>
            <person name="Roy S.W."/>
            <person name="Sarai C."/>
            <person name="Schaack S."/>
            <person name="Shirato S."/>
            <person name="Slamovits C.H."/>
            <person name="Spencer D.F."/>
            <person name="Suzuki S."/>
            <person name="Worden A.Z."/>
            <person name="Zauner S."/>
            <person name="Barry K."/>
            <person name="Bell C."/>
            <person name="Bharti A.K."/>
            <person name="Crow J.A."/>
            <person name="Grimwood J."/>
            <person name="Kramer R."/>
            <person name="Lindquist E."/>
            <person name="Lucas S."/>
            <person name="Salamov A."/>
            <person name="McFadden G.I."/>
            <person name="Lane C.E."/>
            <person name="Keeling P.J."/>
            <person name="Gray M.W."/>
            <person name="Grigoriev I.V."/>
            <person name="Archibald J.M."/>
        </authorList>
    </citation>
    <scope>NUCLEOTIDE SEQUENCE</scope>
    <source>
        <strain evidence="4">CCMP2712</strain>
    </source>
</reference>
<proteinExistence type="predicted"/>
<keyword evidence="4" id="KW-1185">Reference proteome</keyword>
<dbReference type="EnsemblProtists" id="EKX33111">
    <property type="protein sequence ID" value="EKX33111"/>
    <property type="gene ID" value="GUITHDRAFT_148170"/>
</dbReference>
<dbReference type="PaxDb" id="55529-EKX33111"/>
<feature type="signal peptide" evidence="1">
    <location>
        <begin position="1"/>
        <end position="17"/>
    </location>
</feature>
<reference evidence="3" key="3">
    <citation type="submission" date="2016-03" db="UniProtKB">
        <authorList>
            <consortium name="EnsemblProtists"/>
        </authorList>
    </citation>
    <scope>IDENTIFICATION</scope>
</reference>
<protein>
    <submittedName>
        <fullName evidence="2 3">Uncharacterized protein</fullName>
    </submittedName>
</protein>